<dbReference type="PRINTS" id="PR00689">
    <property type="entry name" value="ACOABINDINGP"/>
</dbReference>
<protein>
    <submittedName>
        <fullName evidence="4">Acyl-CoA-binding protein</fullName>
    </submittedName>
</protein>
<reference evidence="5" key="1">
    <citation type="journal article" date="2018" name="Nat. Microbiol.">
        <title>Leveraging single-cell genomics to expand the fungal tree of life.</title>
        <authorList>
            <person name="Ahrendt S.R."/>
            <person name="Quandt C.A."/>
            <person name="Ciobanu D."/>
            <person name="Clum A."/>
            <person name="Salamov A."/>
            <person name="Andreopoulos B."/>
            <person name="Cheng J.F."/>
            <person name="Woyke T."/>
            <person name="Pelin A."/>
            <person name="Henrissat B."/>
            <person name="Reynolds N.K."/>
            <person name="Benny G.L."/>
            <person name="Smith M.E."/>
            <person name="James T.Y."/>
            <person name="Grigoriev I.V."/>
        </authorList>
    </citation>
    <scope>NUCLEOTIDE SEQUENCE [LARGE SCALE GENOMIC DNA]</scope>
    <source>
        <strain evidence="5">RSA 1356</strain>
    </source>
</reference>
<evidence type="ECO:0000313" key="4">
    <source>
        <dbReference type="EMBL" id="RKP05950.1"/>
    </source>
</evidence>
<dbReference type="SUPFAM" id="SSF47027">
    <property type="entry name" value="Acyl-CoA binding protein"/>
    <property type="match status" value="1"/>
</dbReference>
<gene>
    <name evidence="4" type="ORF">THASP1DRAFT_19108</name>
</gene>
<dbReference type="STRING" id="78915.A0A4P9XKY8"/>
<dbReference type="OrthoDB" id="346910at2759"/>
<feature type="domain" description="ACB" evidence="3">
    <location>
        <begin position="1"/>
        <end position="60"/>
    </location>
</feature>
<evidence type="ECO:0000256" key="2">
    <source>
        <dbReference type="ARBA" id="ARBA00023121"/>
    </source>
</evidence>
<dbReference type="PANTHER" id="PTHR23310">
    <property type="entry name" value="ACYL-COA-BINDING PROTEIN, ACBP"/>
    <property type="match status" value="1"/>
</dbReference>
<name>A0A4P9XKY8_9FUNG</name>
<dbReference type="GO" id="GO:0006631">
    <property type="term" value="P:fatty acid metabolic process"/>
    <property type="evidence" value="ECO:0007669"/>
    <property type="project" value="TreeGrafter"/>
</dbReference>
<organism evidence="4 5">
    <name type="scientific">Thamnocephalis sphaerospora</name>
    <dbReference type="NCBI Taxonomy" id="78915"/>
    <lineage>
        <taxon>Eukaryota</taxon>
        <taxon>Fungi</taxon>
        <taxon>Fungi incertae sedis</taxon>
        <taxon>Zoopagomycota</taxon>
        <taxon>Zoopagomycotina</taxon>
        <taxon>Zoopagomycetes</taxon>
        <taxon>Zoopagales</taxon>
        <taxon>Sigmoideomycetaceae</taxon>
        <taxon>Thamnocephalis</taxon>
    </lineage>
</organism>
<evidence type="ECO:0000259" key="3">
    <source>
        <dbReference type="PROSITE" id="PS51228"/>
    </source>
</evidence>
<dbReference type="EMBL" id="KZ992991">
    <property type="protein sequence ID" value="RKP05950.1"/>
    <property type="molecule type" value="Genomic_DNA"/>
</dbReference>
<evidence type="ECO:0000313" key="5">
    <source>
        <dbReference type="Proteomes" id="UP000271241"/>
    </source>
</evidence>
<dbReference type="GO" id="GO:0000062">
    <property type="term" value="F:fatty-acyl-CoA binding"/>
    <property type="evidence" value="ECO:0007669"/>
    <property type="project" value="InterPro"/>
</dbReference>
<evidence type="ECO:0000256" key="1">
    <source>
        <dbReference type="ARBA" id="ARBA00005567"/>
    </source>
</evidence>
<keyword evidence="5" id="KW-1185">Reference proteome</keyword>
<keyword evidence="2" id="KW-0446">Lipid-binding</keyword>
<dbReference type="InterPro" id="IPR035984">
    <property type="entry name" value="Acyl-CoA-binding_sf"/>
</dbReference>
<accession>A0A4P9XKY8</accession>
<dbReference type="PROSITE" id="PS51228">
    <property type="entry name" value="ACB_2"/>
    <property type="match status" value="1"/>
</dbReference>
<dbReference type="InterPro" id="IPR014352">
    <property type="entry name" value="FERM/acyl-CoA-bd_prot_sf"/>
</dbReference>
<dbReference type="PANTHER" id="PTHR23310:SF62">
    <property type="entry name" value="ACYL-COA BINDING PROTEIN 1, ISOFORM A"/>
    <property type="match status" value="1"/>
</dbReference>
<comment type="similarity">
    <text evidence="1">Belongs to the ACBP family.</text>
</comment>
<dbReference type="Proteomes" id="UP000271241">
    <property type="component" value="Unassembled WGS sequence"/>
</dbReference>
<dbReference type="Pfam" id="PF00887">
    <property type="entry name" value="ACBP"/>
    <property type="match status" value="1"/>
</dbReference>
<proteinExistence type="inferred from homology"/>
<dbReference type="AlphaFoldDB" id="A0A4P9XKY8"/>
<sequence>ILPLPALYQQGTIGDNSAVRRGLFNPTGAAKWDAWTAKKGLSKEEAQARYIALVNAQLSA</sequence>
<feature type="non-terminal residue" evidence="4">
    <location>
        <position position="1"/>
    </location>
</feature>
<dbReference type="Gene3D" id="1.20.80.10">
    <property type="match status" value="1"/>
</dbReference>
<dbReference type="InterPro" id="IPR000582">
    <property type="entry name" value="Acyl-CoA-binding_protein"/>
</dbReference>